<evidence type="ECO:0000256" key="1">
    <source>
        <dbReference type="ARBA" id="ARBA00004141"/>
    </source>
</evidence>
<keyword evidence="4" id="KW-0479">Metal-binding</keyword>
<feature type="domain" description="CUE" evidence="12">
    <location>
        <begin position="229"/>
        <end position="269"/>
    </location>
</feature>
<evidence type="ECO:0000259" key="11">
    <source>
        <dbReference type="PROSITE" id="PS50089"/>
    </source>
</evidence>
<evidence type="ECO:0000259" key="12">
    <source>
        <dbReference type="PROSITE" id="PS51140"/>
    </source>
</evidence>
<dbReference type="Pfam" id="PF02845">
    <property type="entry name" value="CUE"/>
    <property type="match status" value="1"/>
</dbReference>
<keyword evidence="7" id="KW-0862">Zinc</keyword>
<evidence type="ECO:0000256" key="5">
    <source>
        <dbReference type="ARBA" id="ARBA00022771"/>
    </source>
</evidence>
<evidence type="ECO:0000313" key="14">
    <source>
        <dbReference type="Proteomes" id="UP001439008"/>
    </source>
</evidence>
<dbReference type="SUPFAM" id="SSF57850">
    <property type="entry name" value="RING/U-box"/>
    <property type="match status" value="1"/>
</dbReference>
<keyword evidence="3" id="KW-0812">Transmembrane</keyword>
<evidence type="ECO:0008006" key="15">
    <source>
        <dbReference type="Google" id="ProtNLM"/>
    </source>
</evidence>
<evidence type="ECO:0000256" key="3">
    <source>
        <dbReference type="ARBA" id="ARBA00022692"/>
    </source>
</evidence>
<keyword evidence="9" id="KW-0472">Membrane</keyword>
<protein>
    <recommendedName>
        <fullName evidence="15">RING-type domain-containing protein</fullName>
    </recommendedName>
</protein>
<dbReference type="CDD" id="cd16448">
    <property type="entry name" value="RING-H2"/>
    <property type="match status" value="1"/>
</dbReference>
<evidence type="ECO:0000256" key="4">
    <source>
        <dbReference type="ARBA" id="ARBA00022723"/>
    </source>
</evidence>
<feature type="domain" description="RING-type" evidence="11">
    <location>
        <begin position="111"/>
        <end position="149"/>
    </location>
</feature>
<dbReference type="InterPro" id="IPR003892">
    <property type="entry name" value="CUE"/>
</dbReference>
<proteinExistence type="predicted"/>
<comment type="caution">
    <text evidence="13">The sequence shown here is derived from an EMBL/GenBank/DDBJ whole genome shotgun (WGS) entry which is preliminary data.</text>
</comment>
<dbReference type="SMART" id="SM00184">
    <property type="entry name" value="RING"/>
    <property type="match status" value="1"/>
</dbReference>
<dbReference type="PANTHER" id="PTHR15067">
    <property type="entry name" value="E3 UBIQUITIN-PROTEIN LIGASE RNF8"/>
    <property type="match status" value="1"/>
</dbReference>
<dbReference type="InterPro" id="IPR001841">
    <property type="entry name" value="Znf_RING"/>
</dbReference>
<evidence type="ECO:0000256" key="2">
    <source>
        <dbReference type="ARBA" id="ARBA00022679"/>
    </source>
</evidence>
<reference evidence="13 14" key="1">
    <citation type="journal article" date="2024" name="BMC Biol.">
        <title>Comparative genomics of Ascetosporea gives new insight into the evolutionary basis for animal parasitism in Rhizaria.</title>
        <authorList>
            <person name="Hiltunen Thoren M."/>
            <person name="Onut-Brannstrom I."/>
            <person name="Alfjorden A."/>
            <person name="Peckova H."/>
            <person name="Swords F."/>
            <person name="Hooper C."/>
            <person name="Holzer A.S."/>
            <person name="Bass D."/>
            <person name="Burki F."/>
        </authorList>
    </citation>
    <scope>NUCLEOTIDE SEQUENCE [LARGE SCALE GENOMIC DNA]</scope>
    <source>
        <strain evidence="13">20-A016</strain>
    </source>
</reference>
<dbReference type="PROSITE" id="PS50089">
    <property type="entry name" value="ZF_RING_2"/>
    <property type="match status" value="1"/>
</dbReference>
<dbReference type="PROSITE" id="PS51140">
    <property type="entry name" value="CUE"/>
    <property type="match status" value="1"/>
</dbReference>
<evidence type="ECO:0000256" key="8">
    <source>
        <dbReference type="ARBA" id="ARBA00022989"/>
    </source>
</evidence>
<evidence type="ECO:0000256" key="6">
    <source>
        <dbReference type="ARBA" id="ARBA00022786"/>
    </source>
</evidence>
<gene>
    <name evidence="13" type="ORF">MHBO_000325</name>
</gene>
<evidence type="ECO:0000256" key="7">
    <source>
        <dbReference type="ARBA" id="ARBA00022833"/>
    </source>
</evidence>
<sequence length="269" mass="30990">MSVQIATQLAIYSYPLGDFSCGERADIVFNIDKVADIFLNSCDVVYILFVNYMRGFSSIIFNIIVAYKFVWSVHKIFIKIRSHIRYRAINKRLSQSFLNATKEDIEKVGRCVICCESLKEGKKLDCGHIFHLRCILNWLKYKNLCPMCRKSITIQNADSAQNAFLIGNSSLNASYERRGANTVFRLNTPRLGFLLPSINFEFHQIFSGSNIGNRQRRTEANSRAAPDTRHEQMVHNVSQIVPNVPVETIRWQLRRNNYNVTRAVNNLLD</sequence>
<name>A0ABV2AF73_9EUKA</name>
<keyword evidence="2" id="KW-0808">Transferase</keyword>
<accession>A0ABV2AF73</accession>
<keyword evidence="6" id="KW-0833">Ubl conjugation pathway</keyword>
<dbReference type="InterPro" id="IPR013083">
    <property type="entry name" value="Znf_RING/FYVE/PHD"/>
</dbReference>
<dbReference type="Pfam" id="PF13639">
    <property type="entry name" value="zf-RING_2"/>
    <property type="match status" value="1"/>
</dbReference>
<comment type="subcellular location">
    <subcellularLocation>
        <location evidence="1">Membrane</location>
        <topology evidence="1">Multi-pass membrane protein</topology>
    </subcellularLocation>
</comment>
<keyword evidence="8" id="KW-1133">Transmembrane helix</keyword>
<dbReference type="Gene3D" id="3.30.40.10">
    <property type="entry name" value="Zinc/RING finger domain, C3HC4 (zinc finger)"/>
    <property type="match status" value="1"/>
</dbReference>
<evidence type="ECO:0000256" key="10">
    <source>
        <dbReference type="PROSITE-ProRule" id="PRU00175"/>
    </source>
</evidence>
<dbReference type="EMBL" id="JBDODL010000045">
    <property type="protein sequence ID" value="MES1918345.1"/>
    <property type="molecule type" value="Genomic_DNA"/>
</dbReference>
<organism evidence="13 14">
    <name type="scientific">Bonamia ostreae</name>
    <dbReference type="NCBI Taxonomy" id="126728"/>
    <lineage>
        <taxon>Eukaryota</taxon>
        <taxon>Sar</taxon>
        <taxon>Rhizaria</taxon>
        <taxon>Endomyxa</taxon>
        <taxon>Ascetosporea</taxon>
        <taxon>Haplosporida</taxon>
        <taxon>Bonamia</taxon>
    </lineage>
</organism>
<evidence type="ECO:0000256" key="9">
    <source>
        <dbReference type="ARBA" id="ARBA00023136"/>
    </source>
</evidence>
<keyword evidence="14" id="KW-1185">Reference proteome</keyword>
<keyword evidence="5 10" id="KW-0863">Zinc-finger</keyword>
<dbReference type="Gene3D" id="1.10.8.10">
    <property type="entry name" value="DNA helicase RuvA subunit, C-terminal domain"/>
    <property type="match status" value="1"/>
</dbReference>
<dbReference type="PANTHER" id="PTHR15067:SF4">
    <property type="entry name" value="E3 UBIQUITIN-PROTEIN LIGASE RNF8"/>
    <property type="match status" value="1"/>
</dbReference>
<dbReference type="Proteomes" id="UP001439008">
    <property type="component" value="Unassembled WGS sequence"/>
</dbReference>
<evidence type="ECO:0000313" key="13">
    <source>
        <dbReference type="EMBL" id="MES1918345.1"/>
    </source>
</evidence>